<keyword evidence="3" id="KW-1185">Reference proteome</keyword>
<evidence type="ECO:0000256" key="1">
    <source>
        <dbReference type="SAM" id="Phobius"/>
    </source>
</evidence>
<organism evidence="2 3">
    <name type="scientific">Symbiodinium necroappetens</name>
    <dbReference type="NCBI Taxonomy" id="1628268"/>
    <lineage>
        <taxon>Eukaryota</taxon>
        <taxon>Sar</taxon>
        <taxon>Alveolata</taxon>
        <taxon>Dinophyceae</taxon>
        <taxon>Suessiales</taxon>
        <taxon>Symbiodiniaceae</taxon>
        <taxon>Symbiodinium</taxon>
    </lineage>
</organism>
<evidence type="ECO:0000313" key="3">
    <source>
        <dbReference type="Proteomes" id="UP000601435"/>
    </source>
</evidence>
<keyword evidence="1" id="KW-0472">Membrane</keyword>
<feature type="non-terminal residue" evidence="2">
    <location>
        <position position="434"/>
    </location>
</feature>
<dbReference type="OrthoDB" id="10249433at2759"/>
<dbReference type="InterPro" id="IPR029058">
    <property type="entry name" value="AB_hydrolase_fold"/>
</dbReference>
<accession>A0A812JP26</accession>
<dbReference type="Gene3D" id="3.40.50.1820">
    <property type="entry name" value="alpha/beta hydrolase"/>
    <property type="match status" value="1"/>
</dbReference>
<proteinExistence type="predicted"/>
<evidence type="ECO:0000313" key="2">
    <source>
        <dbReference type="EMBL" id="CAE7207409.1"/>
    </source>
</evidence>
<gene>
    <name evidence="2" type="ORF">SNEC2469_LOCUS1869</name>
</gene>
<name>A0A812JP26_9DINO</name>
<evidence type="ECO:0008006" key="4">
    <source>
        <dbReference type="Google" id="ProtNLM"/>
    </source>
</evidence>
<keyword evidence="1" id="KW-1133">Transmembrane helix</keyword>
<dbReference type="PANTHER" id="PTHR12277:SF81">
    <property type="entry name" value="PROTEIN ABHD13"/>
    <property type="match status" value="1"/>
</dbReference>
<feature type="transmembrane region" description="Helical" evidence="1">
    <location>
        <begin position="12"/>
        <end position="37"/>
    </location>
</feature>
<dbReference type="AlphaFoldDB" id="A0A812JP26"/>
<dbReference type="EMBL" id="CAJNJA010006223">
    <property type="protein sequence ID" value="CAE7207409.1"/>
    <property type="molecule type" value="Genomic_DNA"/>
</dbReference>
<dbReference type="PANTHER" id="PTHR12277">
    <property type="entry name" value="ALPHA/BETA HYDROLASE DOMAIN-CONTAINING PROTEIN"/>
    <property type="match status" value="1"/>
</dbReference>
<dbReference type="Proteomes" id="UP000601435">
    <property type="component" value="Unassembled WGS sequence"/>
</dbReference>
<dbReference type="SUPFAM" id="SSF53474">
    <property type="entry name" value="alpha/beta-Hydrolases"/>
    <property type="match status" value="1"/>
</dbReference>
<keyword evidence="1" id="KW-0812">Transmembrane</keyword>
<sequence>VLGRIYKDAPTLCLVVTSILTLLILLIILFSTCIARLTGTRGAIAVDLVFLWLFARLVARALMFPGSLKLFQRSTEANYRTEIARHYIINVRQLWMFLRHAAHLSDHVRGVTLEGLEKACAAVNSLACSLRTQEQHEVRLTAEQREVLDSAEDLGQWLHTLQVQSLHPRGQGAVTLPLGEWLAWARQEASRSRMPQAEFIGRSELDAQGTLPSKLARLERLLSVMEDLKTPKSGMLTTAMRFLKVPTVGSLNQLRAELQIHYSGQHFWVKTKGGHRLDAMFIPCQRGHRLPEEVSNVSDQIPLNEGHLNPTLIWCNPNAAYYEAMVYQAGILKFWANQGCNLFLFNYAGYGRSSGQPSPSRVAEDGEAVVNFLKSRGVAKLGIYGRSIGGIAACHLARRFPEVQILITDRTLKLHLYEVLAASTLSLLRMPVDQ</sequence>
<protein>
    <recommendedName>
        <fullName evidence="4">AB hydrolase-1 domain-containing protein</fullName>
    </recommendedName>
</protein>
<feature type="transmembrane region" description="Helical" evidence="1">
    <location>
        <begin position="43"/>
        <end position="63"/>
    </location>
</feature>
<comment type="caution">
    <text evidence="2">The sequence shown here is derived from an EMBL/GenBank/DDBJ whole genome shotgun (WGS) entry which is preliminary data.</text>
</comment>
<reference evidence="2" key="1">
    <citation type="submission" date="2021-02" db="EMBL/GenBank/DDBJ databases">
        <authorList>
            <person name="Dougan E. K."/>
            <person name="Rhodes N."/>
            <person name="Thang M."/>
            <person name="Chan C."/>
        </authorList>
    </citation>
    <scope>NUCLEOTIDE SEQUENCE</scope>
</reference>